<feature type="transmembrane region" description="Helical" evidence="4">
    <location>
        <begin position="90"/>
        <end position="109"/>
    </location>
</feature>
<dbReference type="Gene3D" id="1.20.1250.20">
    <property type="entry name" value="MFS general substrate transporter like domains"/>
    <property type="match status" value="2"/>
</dbReference>
<evidence type="ECO:0000313" key="6">
    <source>
        <dbReference type="Proteomes" id="UP001342314"/>
    </source>
</evidence>
<keyword evidence="4" id="KW-1133">Transmembrane helix</keyword>
<name>A0AAV5GUK5_9BASI</name>
<protein>
    <submittedName>
        <fullName evidence="5">Uncharacterized protein</fullName>
    </submittedName>
</protein>
<accession>A0AAV5GUK5</accession>
<dbReference type="AlphaFoldDB" id="A0AAV5GUK5"/>
<evidence type="ECO:0000256" key="4">
    <source>
        <dbReference type="SAM" id="Phobius"/>
    </source>
</evidence>
<organism evidence="5 6">
    <name type="scientific">Rhodotorula paludigena</name>
    <dbReference type="NCBI Taxonomy" id="86838"/>
    <lineage>
        <taxon>Eukaryota</taxon>
        <taxon>Fungi</taxon>
        <taxon>Dikarya</taxon>
        <taxon>Basidiomycota</taxon>
        <taxon>Pucciniomycotina</taxon>
        <taxon>Microbotryomycetes</taxon>
        <taxon>Sporidiobolales</taxon>
        <taxon>Sporidiobolaceae</taxon>
        <taxon>Rhodotorula</taxon>
    </lineage>
</organism>
<feature type="compositionally biased region" description="Basic and acidic residues" evidence="3">
    <location>
        <begin position="434"/>
        <end position="457"/>
    </location>
</feature>
<feature type="transmembrane region" description="Helical" evidence="4">
    <location>
        <begin position="63"/>
        <end position="83"/>
    </location>
</feature>
<dbReference type="PANTHER" id="PTHR43702:SF3">
    <property type="entry name" value="PROTEIN TSGA"/>
    <property type="match status" value="1"/>
</dbReference>
<feature type="region of interest" description="Disordered" evidence="3">
    <location>
        <begin position="429"/>
        <end position="457"/>
    </location>
</feature>
<proteinExistence type="predicted"/>
<feature type="transmembrane region" description="Helical" evidence="4">
    <location>
        <begin position="240"/>
        <end position="261"/>
    </location>
</feature>
<evidence type="ECO:0000256" key="2">
    <source>
        <dbReference type="ARBA" id="ARBA00022475"/>
    </source>
</evidence>
<dbReference type="EMBL" id="BQKY01000013">
    <property type="protein sequence ID" value="GJN93191.1"/>
    <property type="molecule type" value="Genomic_DNA"/>
</dbReference>
<dbReference type="InterPro" id="IPR050375">
    <property type="entry name" value="MFS_TsgA-like"/>
</dbReference>
<feature type="transmembrane region" description="Helical" evidence="4">
    <location>
        <begin position="115"/>
        <end position="132"/>
    </location>
</feature>
<dbReference type="InterPro" id="IPR011701">
    <property type="entry name" value="MFS"/>
</dbReference>
<evidence type="ECO:0000256" key="3">
    <source>
        <dbReference type="SAM" id="MobiDB-lite"/>
    </source>
</evidence>
<dbReference type="PANTHER" id="PTHR43702">
    <property type="entry name" value="L-FUCOSE-PROTON SYMPORTER"/>
    <property type="match status" value="1"/>
</dbReference>
<reference evidence="5 6" key="1">
    <citation type="submission" date="2021-12" db="EMBL/GenBank/DDBJ databases">
        <title>High titer production of polyol ester of fatty acids by Rhodotorula paludigena BS15 towards product separation-free biomass refinery.</title>
        <authorList>
            <person name="Mano J."/>
            <person name="Ono H."/>
            <person name="Tanaka T."/>
            <person name="Naito K."/>
            <person name="Sushida H."/>
            <person name="Ike M."/>
            <person name="Tokuyasu K."/>
            <person name="Kitaoka M."/>
        </authorList>
    </citation>
    <scope>NUCLEOTIDE SEQUENCE [LARGE SCALE GENOMIC DNA]</scope>
    <source>
        <strain evidence="5 6">BS15</strain>
    </source>
</reference>
<dbReference type="Proteomes" id="UP001342314">
    <property type="component" value="Unassembled WGS sequence"/>
</dbReference>
<feature type="transmembrane region" description="Helical" evidence="4">
    <location>
        <begin position="301"/>
        <end position="320"/>
    </location>
</feature>
<evidence type="ECO:0000256" key="1">
    <source>
        <dbReference type="ARBA" id="ARBA00004429"/>
    </source>
</evidence>
<feature type="transmembrane region" description="Helical" evidence="4">
    <location>
        <begin position="359"/>
        <end position="375"/>
    </location>
</feature>
<dbReference type="GO" id="GO:0005886">
    <property type="term" value="C:plasma membrane"/>
    <property type="evidence" value="ECO:0007669"/>
    <property type="project" value="UniProtKB-SubCell"/>
</dbReference>
<keyword evidence="6" id="KW-1185">Reference proteome</keyword>
<feature type="transmembrane region" description="Helical" evidence="4">
    <location>
        <begin position="191"/>
        <end position="208"/>
    </location>
</feature>
<dbReference type="InterPro" id="IPR036259">
    <property type="entry name" value="MFS_trans_sf"/>
</dbReference>
<sequence>MAGGAVVSGARATGPKLSKRQEIFAFCLVTSLFFAWGLSYGLLDVLNKKAQEAFKVTRLMSTMLQVAYFGAYIVYSVPASMFASRFGYKAGILMGLALYSIGAIAFWPSAHYAKYYGFVISSFVIACGLATLETMANSYIAVLGSPERAAFRLNLAQSSNGVGAFIGPLIASKTFFTGANAHSLKAVQYTYLAVACFGAALAVLFFFAKLPEISEASIEEDQDASGVVDERPLWRRKHTVFGFISQFFYVTTASFIVNYMADGKLGYSSAKGAEMLMWMQITFMLARIVSTPLLRFFNPAIILSIYGLICTVFSLVAALTDGKAGLAALFLVFFGEAVIYPTTFTLATSNLGKYSKRGAGLLVMGVGGGAAFPPMQGALADAKGTTLSYVIPFAGFSITVAYGIGMFFYTRRIERQKADAALFAQGPATLAHPSDSELEKTESADKGEVDQIERVRA</sequence>
<keyword evidence="2" id="KW-1003">Cell membrane</keyword>
<evidence type="ECO:0000313" key="5">
    <source>
        <dbReference type="EMBL" id="GJN93191.1"/>
    </source>
</evidence>
<feature type="transmembrane region" description="Helical" evidence="4">
    <location>
        <begin position="276"/>
        <end position="294"/>
    </location>
</feature>
<comment type="subcellular location">
    <subcellularLocation>
        <location evidence="1">Cell inner membrane</location>
        <topology evidence="1">Multi-pass membrane protein</topology>
    </subcellularLocation>
</comment>
<keyword evidence="4" id="KW-0472">Membrane</keyword>
<feature type="transmembrane region" description="Helical" evidence="4">
    <location>
        <begin position="387"/>
        <end position="409"/>
    </location>
</feature>
<dbReference type="SUPFAM" id="SSF103473">
    <property type="entry name" value="MFS general substrate transporter"/>
    <property type="match status" value="1"/>
</dbReference>
<feature type="transmembrane region" description="Helical" evidence="4">
    <location>
        <begin position="153"/>
        <end position="171"/>
    </location>
</feature>
<comment type="caution">
    <text evidence="5">The sequence shown here is derived from an EMBL/GenBank/DDBJ whole genome shotgun (WGS) entry which is preliminary data.</text>
</comment>
<feature type="transmembrane region" description="Helical" evidence="4">
    <location>
        <begin position="23"/>
        <end position="43"/>
    </location>
</feature>
<gene>
    <name evidence="5" type="ORF">Rhopal_006238-T1</name>
</gene>
<dbReference type="Pfam" id="PF07690">
    <property type="entry name" value="MFS_1"/>
    <property type="match status" value="1"/>
</dbReference>
<feature type="transmembrane region" description="Helical" evidence="4">
    <location>
        <begin position="326"/>
        <end position="347"/>
    </location>
</feature>
<dbReference type="GO" id="GO:0022857">
    <property type="term" value="F:transmembrane transporter activity"/>
    <property type="evidence" value="ECO:0007669"/>
    <property type="project" value="InterPro"/>
</dbReference>
<keyword evidence="4" id="KW-0812">Transmembrane</keyword>